<dbReference type="CDD" id="cd06223">
    <property type="entry name" value="PRTases_typeI"/>
    <property type="match status" value="1"/>
</dbReference>
<dbReference type="InterPro" id="IPR000836">
    <property type="entry name" value="PRTase_dom"/>
</dbReference>
<dbReference type="Gene3D" id="3.40.50.2020">
    <property type="match status" value="1"/>
</dbReference>
<keyword evidence="3" id="KW-1185">Reference proteome</keyword>
<comment type="similarity">
    <text evidence="1">Belongs to the ComF/GntX family.</text>
</comment>
<organism evidence="2 3">
    <name type="scientific">Nonomuraea longicatena</name>
    <dbReference type="NCBI Taxonomy" id="83682"/>
    <lineage>
        <taxon>Bacteria</taxon>
        <taxon>Bacillati</taxon>
        <taxon>Actinomycetota</taxon>
        <taxon>Actinomycetes</taxon>
        <taxon>Streptosporangiales</taxon>
        <taxon>Streptosporangiaceae</taxon>
        <taxon>Nonomuraea</taxon>
    </lineage>
</organism>
<dbReference type="PANTHER" id="PTHR47505">
    <property type="entry name" value="DNA UTILIZATION PROTEIN YHGH"/>
    <property type="match status" value="1"/>
</dbReference>
<dbReference type="Proteomes" id="UP001501578">
    <property type="component" value="Unassembled WGS sequence"/>
</dbReference>
<dbReference type="SUPFAM" id="SSF53271">
    <property type="entry name" value="PRTase-like"/>
    <property type="match status" value="1"/>
</dbReference>
<evidence type="ECO:0000256" key="1">
    <source>
        <dbReference type="ARBA" id="ARBA00008007"/>
    </source>
</evidence>
<accession>A0ABN1PHS0</accession>
<comment type="caution">
    <text evidence="2">The sequence shown here is derived from an EMBL/GenBank/DDBJ whole genome shotgun (WGS) entry which is preliminary data.</text>
</comment>
<evidence type="ECO:0008006" key="4">
    <source>
        <dbReference type="Google" id="ProtNLM"/>
    </source>
</evidence>
<dbReference type="EMBL" id="BAAAHQ010000013">
    <property type="protein sequence ID" value="GAA0927812.1"/>
    <property type="molecule type" value="Genomic_DNA"/>
</dbReference>
<dbReference type="InterPro" id="IPR051910">
    <property type="entry name" value="ComF/GntX_DNA_util-trans"/>
</dbReference>
<sequence>MLCVMLNAFLDLVLPQGCVGCDDPCGPLCPGCAAVWPARRTPDSPQRGLPECWSAADYAGPLRRAILAYKERARTALAARLAEMLAFTAVTALGGRPPPGRVVLVPIPSARRAVRARGHDPVARLAALAAHRMGAMGVCAVSRPMLALCRRTADQAGLSATERAANLHTSLRATSRLRVASEGPLVLVDDIVTTGATLAEASRALHAVGADPRLAVTLAATRRRRPSC</sequence>
<gene>
    <name evidence="2" type="ORF">GCM10009560_30600</name>
</gene>
<evidence type="ECO:0000313" key="3">
    <source>
        <dbReference type="Proteomes" id="UP001501578"/>
    </source>
</evidence>
<dbReference type="InterPro" id="IPR029057">
    <property type="entry name" value="PRTase-like"/>
</dbReference>
<dbReference type="PANTHER" id="PTHR47505:SF1">
    <property type="entry name" value="DNA UTILIZATION PROTEIN YHGH"/>
    <property type="match status" value="1"/>
</dbReference>
<protein>
    <recommendedName>
        <fullName evidence="4">Phosphoribosyltransferase</fullName>
    </recommendedName>
</protein>
<proteinExistence type="inferred from homology"/>
<evidence type="ECO:0000313" key="2">
    <source>
        <dbReference type="EMBL" id="GAA0927812.1"/>
    </source>
</evidence>
<name>A0ABN1PHS0_9ACTN</name>
<reference evidence="2 3" key="1">
    <citation type="journal article" date="2019" name="Int. J. Syst. Evol. Microbiol.">
        <title>The Global Catalogue of Microorganisms (GCM) 10K type strain sequencing project: providing services to taxonomists for standard genome sequencing and annotation.</title>
        <authorList>
            <consortium name="The Broad Institute Genomics Platform"/>
            <consortium name="The Broad Institute Genome Sequencing Center for Infectious Disease"/>
            <person name="Wu L."/>
            <person name="Ma J."/>
        </authorList>
    </citation>
    <scope>NUCLEOTIDE SEQUENCE [LARGE SCALE GENOMIC DNA]</scope>
    <source>
        <strain evidence="2 3">JCM 11136</strain>
    </source>
</reference>